<evidence type="ECO:0000313" key="2">
    <source>
        <dbReference type="EMBL" id="GAJ06687.1"/>
    </source>
</evidence>
<feature type="domain" description="Activating protease CtpA/B N-terminal" evidence="1">
    <location>
        <begin position="38"/>
        <end position="88"/>
    </location>
</feature>
<dbReference type="InterPro" id="IPR055210">
    <property type="entry name" value="CtpA/B_N"/>
</dbReference>
<accession>X1USU3</accession>
<gene>
    <name evidence="2" type="ORF">S12H4_45126</name>
</gene>
<comment type="caution">
    <text evidence="2">The sequence shown here is derived from an EMBL/GenBank/DDBJ whole genome shotgun (WGS) entry which is preliminary data.</text>
</comment>
<name>X1USU3_9ZZZZ</name>
<reference evidence="2" key="1">
    <citation type="journal article" date="2014" name="Front. Microbiol.">
        <title>High frequency of phylogenetically diverse reductive dehalogenase-homologous genes in deep subseafloor sedimentary metagenomes.</title>
        <authorList>
            <person name="Kawai M."/>
            <person name="Futagami T."/>
            <person name="Toyoda A."/>
            <person name="Takaki Y."/>
            <person name="Nishi S."/>
            <person name="Hori S."/>
            <person name="Arai W."/>
            <person name="Tsubouchi T."/>
            <person name="Morono Y."/>
            <person name="Uchiyama I."/>
            <person name="Ito T."/>
            <person name="Fujiyama A."/>
            <person name="Inagaki F."/>
            <person name="Takami H."/>
        </authorList>
    </citation>
    <scope>NUCLEOTIDE SEQUENCE</scope>
    <source>
        <strain evidence="2">Expedition CK06-06</strain>
    </source>
</reference>
<organism evidence="2">
    <name type="scientific">marine sediment metagenome</name>
    <dbReference type="NCBI Taxonomy" id="412755"/>
    <lineage>
        <taxon>unclassified sequences</taxon>
        <taxon>metagenomes</taxon>
        <taxon>ecological metagenomes</taxon>
    </lineage>
</organism>
<feature type="non-terminal residue" evidence="2">
    <location>
        <position position="90"/>
    </location>
</feature>
<dbReference type="Pfam" id="PF22694">
    <property type="entry name" value="CtpB_N-like"/>
    <property type="match status" value="1"/>
</dbReference>
<protein>
    <recommendedName>
        <fullName evidence="1">Activating protease CtpA/B N-terminal domain-containing protein</fullName>
    </recommendedName>
</protein>
<dbReference type="AlphaFoldDB" id="X1USU3"/>
<dbReference type="EMBL" id="BARW01027867">
    <property type="protein sequence ID" value="GAJ06687.1"/>
    <property type="molecule type" value="Genomic_DNA"/>
</dbReference>
<sequence length="90" mass="9803">MSKPIKITAIILSLMVCLALSFGGGYVFGARTPLSPDQNLALAEEVWDVIFRDYVDLDKLDANALSQGAVKGMVEALDDPYTAYLDAENY</sequence>
<evidence type="ECO:0000259" key="1">
    <source>
        <dbReference type="Pfam" id="PF22694"/>
    </source>
</evidence>
<dbReference type="Gene3D" id="3.30.750.44">
    <property type="match status" value="1"/>
</dbReference>
<proteinExistence type="predicted"/>